<sequence length="231" mass="26119">MADTAPYTSKNEESVEARSGIEAQPRRPSASRQRLNPLVLPYDLLSLLKATSTPISQRSKPYRTHFPTCRRGFRSRVEPPPRCEVSAGALNSHTLLDSHLPGVPMHTTRQLLAEGIQQDEDMGLGVRYLATIDFFRHPNYEQVNIRLANNGFDYIHRNGQQVPRHHSKTWVLLPGTALSAFPRLSEKVASSHGRAHIWYDPPQERMDLIFEGRAGGPRLCIAFEKGYPDRD</sequence>
<gene>
    <name evidence="2" type="ORF">WJX74_008196</name>
</gene>
<evidence type="ECO:0000256" key="1">
    <source>
        <dbReference type="SAM" id="MobiDB-lite"/>
    </source>
</evidence>
<keyword evidence="3" id="KW-1185">Reference proteome</keyword>
<reference evidence="2 3" key="1">
    <citation type="journal article" date="2024" name="Nat. Commun.">
        <title>Phylogenomics reveals the evolutionary origins of lichenization in chlorophyte algae.</title>
        <authorList>
            <person name="Puginier C."/>
            <person name="Libourel C."/>
            <person name="Otte J."/>
            <person name="Skaloud P."/>
            <person name="Haon M."/>
            <person name="Grisel S."/>
            <person name="Petersen M."/>
            <person name="Berrin J.G."/>
            <person name="Delaux P.M."/>
            <person name="Dal Grande F."/>
            <person name="Keller J."/>
        </authorList>
    </citation>
    <scope>NUCLEOTIDE SEQUENCE [LARGE SCALE GENOMIC DNA]</scope>
    <source>
        <strain evidence="2 3">SAG 2145</strain>
    </source>
</reference>
<dbReference type="AlphaFoldDB" id="A0AAW1R038"/>
<proteinExistence type="predicted"/>
<feature type="region of interest" description="Disordered" evidence="1">
    <location>
        <begin position="1"/>
        <end position="34"/>
    </location>
</feature>
<dbReference type="EMBL" id="JALJOS010000019">
    <property type="protein sequence ID" value="KAK9827148.1"/>
    <property type="molecule type" value="Genomic_DNA"/>
</dbReference>
<dbReference type="Proteomes" id="UP001438707">
    <property type="component" value="Unassembled WGS sequence"/>
</dbReference>
<accession>A0AAW1R038</accession>
<evidence type="ECO:0000313" key="2">
    <source>
        <dbReference type="EMBL" id="KAK9827148.1"/>
    </source>
</evidence>
<comment type="caution">
    <text evidence="2">The sequence shown here is derived from an EMBL/GenBank/DDBJ whole genome shotgun (WGS) entry which is preliminary data.</text>
</comment>
<organism evidence="2 3">
    <name type="scientific">Apatococcus lobatus</name>
    <dbReference type="NCBI Taxonomy" id="904363"/>
    <lineage>
        <taxon>Eukaryota</taxon>
        <taxon>Viridiplantae</taxon>
        <taxon>Chlorophyta</taxon>
        <taxon>core chlorophytes</taxon>
        <taxon>Trebouxiophyceae</taxon>
        <taxon>Chlorellales</taxon>
        <taxon>Chlorellaceae</taxon>
        <taxon>Apatococcus</taxon>
    </lineage>
</organism>
<name>A0AAW1R038_9CHLO</name>
<evidence type="ECO:0000313" key="3">
    <source>
        <dbReference type="Proteomes" id="UP001438707"/>
    </source>
</evidence>
<protein>
    <submittedName>
        <fullName evidence="2">Uncharacterized protein</fullName>
    </submittedName>
</protein>